<keyword evidence="1" id="KW-0808">Transferase</keyword>
<dbReference type="Pfam" id="PF02458">
    <property type="entry name" value="Transferase"/>
    <property type="match status" value="1"/>
</dbReference>
<evidence type="ECO:0000313" key="4">
    <source>
        <dbReference type="Proteomes" id="UP000248423"/>
    </source>
</evidence>
<keyword evidence="4" id="KW-1185">Reference proteome</keyword>
<keyword evidence="2" id="KW-0012">Acyltransferase</keyword>
<dbReference type="InterPro" id="IPR050317">
    <property type="entry name" value="Plant_Fungal_Acyltransferase"/>
</dbReference>
<name>A0A319E8W7_ASPSB</name>
<sequence>MGASVSFQPFVPTPLDHAMPPIYVSQFLCFPTTTPQSAIQSLQVGIERLFERLPFLAGEILINEHTGAIKVQAPSALIREIPYMALRAHPDLYLPAKQCATTPIERQLKTNSLDESYHPLPAALPLSQPQPVIRFQANTLADGILFAVSYHHCIFDGTGCGQILEMLAQCCSASDDKISLPTDCHTDVLLREYISNLSPTTNIPHDYTQAYSTTVQPDPDASDPDTSPAIPSSLYTEAFTFPSQQITTLRDACNHLLPKLPSTSNAHPHKPTPNPLSSNDVLTALIALCITRATNTTTPPLQPNNHSLSMAVNLRTRIQPQVPDHFLGNFATLLPIHFTSPVHTQQSDLLLTTEPPDPALIHLTTLASQIRSSLSTVNTDYICGLMTDLRTRRNAGENSSLLIEGIKISSWRHLSVYKPDFGPGLGKIAGFEFQAGLMDNLVVILPWRNGDWDVRVTLLERDMRGFREDRLVRWALGSG</sequence>
<protein>
    <recommendedName>
        <fullName evidence="5">Transferase family protein</fullName>
    </recommendedName>
</protein>
<gene>
    <name evidence="3" type="ORF">BO78DRAFT_398854</name>
</gene>
<dbReference type="STRING" id="1448318.A0A319E8W7"/>
<evidence type="ECO:0000256" key="1">
    <source>
        <dbReference type="ARBA" id="ARBA00022679"/>
    </source>
</evidence>
<dbReference type="VEuPathDB" id="FungiDB:BO78DRAFT_398854"/>
<dbReference type="Gene3D" id="3.30.559.10">
    <property type="entry name" value="Chloramphenicol acetyltransferase-like domain"/>
    <property type="match status" value="2"/>
</dbReference>
<dbReference type="PANTHER" id="PTHR31642:SF270">
    <property type="entry name" value="O-ACYLTRANSFERASE AUSQ"/>
    <property type="match status" value="1"/>
</dbReference>
<accession>A0A319E8W7</accession>
<dbReference type="AlphaFoldDB" id="A0A319E8W7"/>
<reference evidence="3 4" key="1">
    <citation type="submission" date="2018-02" db="EMBL/GenBank/DDBJ databases">
        <title>The genomes of Aspergillus section Nigri reveals drivers in fungal speciation.</title>
        <authorList>
            <consortium name="DOE Joint Genome Institute"/>
            <person name="Vesth T.C."/>
            <person name="Nybo J."/>
            <person name="Theobald S."/>
            <person name="Brandl J."/>
            <person name="Frisvad J.C."/>
            <person name="Nielsen K.F."/>
            <person name="Lyhne E.K."/>
            <person name="Kogle M.E."/>
            <person name="Kuo A."/>
            <person name="Riley R."/>
            <person name="Clum A."/>
            <person name="Nolan M."/>
            <person name="Lipzen A."/>
            <person name="Salamov A."/>
            <person name="Henrissat B."/>
            <person name="Wiebenga A."/>
            <person name="De vries R.P."/>
            <person name="Grigoriev I.V."/>
            <person name="Mortensen U.H."/>
            <person name="Andersen M.R."/>
            <person name="Baker S.E."/>
        </authorList>
    </citation>
    <scope>NUCLEOTIDE SEQUENCE [LARGE SCALE GENOMIC DNA]</scope>
    <source>
        <strain evidence="3 4">CBS 121057</strain>
    </source>
</reference>
<dbReference type="OrthoDB" id="1862401at2759"/>
<evidence type="ECO:0000256" key="2">
    <source>
        <dbReference type="ARBA" id="ARBA00023315"/>
    </source>
</evidence>
<evidence type="ECO:0008006" key="5">
    <source>
        <dbReference type="Google" id="ProtNLM"/>
    </source>
</evidence>
<dbReference type="Proteomes" id="UP000248423">
    <property type="component" value="Unassembled WGS sequence"/>
</dbReference>
<evidence type="ECO:0000313" key="3">
    <source>
        <dbReference type="EMBL" id="PYI04555.1"/>
    </source>
</evidence>
<organism evidence="3 4">
    <name type="scientific">Aspergillus sclerotiicarbonarius (strain CBS 121057 / IBT 28362)</name>
    <dbReference type="NCBI Taxonomy" id="1448318"/>
    <lineage>
        <taxon>Eukaryota</taxon>
        <taxon>Fungi</taxon>
        <taxon>Dikarya</taxon>
        <taxon>Ascomycota</taxon>
        <taxon>Pezizomycotina</taxon>
        <taxon>Eurotiomycetes</taxon>
        <taxon>Eurotiomycetidae</taxon>
        <taxon>Eurotiales</taxon>
        <taxon>Aspergillaceae</taxon>
        <taxon>Aspergillus</taxon>
        <taxon>Aspergillus subgen. Circumdati</taxon>
    </lineage>
</organism>
<dbReference type="EMBL" id="KZ826367">
    <property type="protein sequence ID" value="PYI04555.1"/>
    <property type="molecule type" value="Genomic_DNA"/>
</dbReference>
<proteinExistence type="predicted"/>
<dbReference type="InterPro" id="IPR023213">
    <property type="entry name" value="CAT-like_dom_sf"/>
</dbReference>
<dbReference type="PANTHER" id="PTHR31642">
    <property type="entry name" value="TRICHOTHECENE 3-O-ACETYLTRANSFERASE"/>
    <property type="match status" value="1"/>
</dbReference>
<dbReference type="GO" id="GO:0016747">
    <property type="term" value="F:acyltransferase activity, transferring groups other than amino-acyl groups"/>
    <property type="evidence" value="ECO:0007669"/>
    <property type="project" value="TreeGrafter"/>
</dbReference>